<organism evidence="1 2">
    <name type="scientific">Kitasatospora gansuensis</name>
    <dbReference type="NCBI Taxonomy" id="258050"/>
    <lineage>
        <taxon>Bacteria</taxon>
        <taxon>Bacillati</taxon>
        <taxon>Actinomycetota</taxon>
        <taxon>Actinomycetes</taxon>
        <taxon>Kitasatosporales</taxon>
        <taxon>Streptomycetaceae</taxon>
        <taxon>Kitasatospora</taxon>
    </lineage>
</organism>
<protein>
    <submittedName>
        <fullName evidence="1">Uncharacterized protein</fullName>
    </submittedName>
</protein>
<keyword evidence="2" id="KW-1185">Reference proteome</keyword>
<comment type="caution">
    <text evidence="1">The sequence shown here is derived from an EMBL/GenBank/DDBJ whole genome shotgun (WGS) entry which is preliminary data.</text>
</comment>
<dbReference type="AlphaFoldDB" id="A0A7W7WHT8"/>
<dbReference type="Proteomes" id="UP000573327">
    <property type="component" value="Unassembled WGS sequence"/>
</dbReference>
<dbReference type="EMBL" id="JACHJR010000001">
    <property type="protein sequence ID" value="MBB4946844.1"/>
    <property type="molecule type" value="Genomic_DNA"/>
</dbReference>
<proteinExistence type="predicted"/>
<name>A0A7W7WHT8_9ACTN</name>
<sequence length="429" mass="44519">MLTPAATQRLRRDLSDLPELLVYAELALLPARGGQSGHVSGATRTAPLPVRADVLSLLGPGAPGPVSDQHGDQVGPAPVLTVIADWARLTVETSRSALTEASHAGLHTGTTGEQIRTLQATADWAARQPWAGDYAAEIHQIVRELSPLAMLAPRRRALPLPCPRCHQLTLAAVDGRDPECSDPDCAVILRPAEYQDHAERHLDELHAFDTPPAVHPAGHPTTTEATVMNDLPAPGTKLSTHLHGLPGLGPWTVSGMATVLETGGRTVLLSIRSRGAAGHVYATGTLSPASAADARRGIGWTVTDLVTTGIRPTHLTLAADGSQFGTPDVIERAASTALDALAPHLAAATATGPLSAEHLPAAATSAAGHAQLRDLTATALGDRDRLIRRFLAGGVQPVELQASTGLSKSSISAIRNSTAGQDTGQLLSA</sequence>
<evidence type="ECO:0000313" key="1">
    <source>
        <dbReference type="EMBL" id="MBB4946844.1"/>
    </source>
</evidence>
<gene>
    <name evidence="1" type="ORF">F4556_002379</name>
</gene>
<accession>A0A7W7WHT8</accession>
<dbReference type="RefSeq" id="WP_184914115.1">
    <property type="nucleotide sequence ID" value="NZ_JACHJR010000001.1"/>
</dbReference>
<evidence type="ECO:0000313" key="2">
    <source>
        <dbReference type="Proteomes" id="UP000573327"/>
    </source>
</evidence>
<reference evidence="1 2" key="1">
    <citation type="submission" date="2020-08" db="EMBL/GenBank/DDBJ databases">
        <title>Sequencing the genomes of 1000 actinobacteria strains.</title>
        <authorList>
            <person name="Klenk H.-P."/>
        </authorList>
    </citation>
    <scope>NUCLEOTIDE SEQUENCE [LARGE SCALE GENOMIC DNA]</scope>
    <source>
        <strain evidence="1 2">DSM 44786</strain>
    </source>
</reference>